<feature type="chain" id="PRO_5047177498" evidence="1">
    <location>
        <begin position="24"/>
        <end position="150"/>
    </location>
</feature>
<accession>A0ABT6Y409</accession>
<evidence type="ECO:0000313" key="3">
    <source>
        <dbReference type="Proteomes" id="UP001236507"/>
    </source>
</evidence>
<proteinExistence type="predicted"/>
<sequence>MKNKIQLLVSLFVVLLSGLGAVAQTQKVPYRIGDNYFINNTVTEDQLANPIITDAMKFSEIFGMATVMGPKGAPTNIDFKKEFVIAIFQKASDIDLSYKTISLTKTAPKKLLLTYEEKWGKKLTFTMRPFLLLIVNKKHLGDLKLKVIKK</sequence>
<feature type="signal peptide" evidence="1">
    <location>
        <begin position="1"/>
        <end position="23"/>
    </location>
</feature>
<keyword evidence="3" id="KW-1185">Reference proteome</keyword>
<gene>
    <name evidence="2" type="ORF">QM524_01305</name>
</gene>
<dbReference type="EMBL" id="JASHIF010000002">
    <property type="protein sequence ID" value="MDI9857833.1"/>
    <property type="molecule type" value="Genomic_DNA"/>
</dbReference>
<protein>
    <submittedName>
        <fullName evidence="2">Uncharacterized protein</fullName>
    </submittedName>
</protein>
<evidence type="ECO:0000313" key="2">
    <source>
        <dbReference type="EMBL" id="MDI9857833.1"/>
    </source>
</evidence>
<dbReference type="RefSeq" id="WP_283343128.1">
    <property type="nucleotide sequence ID" value="NZ_JASHIF010000002.1"/>
</dbReference>
<comment type="caution">
    <text evidence="2">The sequence shown here is derived from an EMBL/GenBank/DDBJ whole genome shotgun (WGS) entry which is preliminary data.</text>
</comment>
<dbReference type="Proteomes" id="UP001236507">
    <property type="component" value="Unassembled WGS sequence"/>
</dbReference>
<reference evidence="2 3" key="1">
    <citation type="submission" date="2023-05" db="EMBL/GenBank/DDBJ databases">
        <title>Novel species of genus Flectobacillus isolated from stream in China.</title>
        <authorList>
            <person name="Lu H."/>
        </authorList>
    </citation>
    <scope>NUCLEOTIDE SEQUENCE [LARGE SCALE GENOMIC DNA]</scope>
    <source>
        <strain evidence="2 3">KCTC 42575</strain>
    </source>
</reference>
<organism evidence="2 3">
    <name type="scientific">Flectobacillus roseus</name>
    <dbReference type="NCBI Taxonomy" id="502259"/>
    <lineage>
        <taxon>Bacteria</taxon>
        <taxon>Pseudomonadati</taxon>
        <taxon>Bacteroidota</taxon>
        <taxon>Cytophagia</taxon>
        <taxon>Cytophagales</taxon>
        <taxon>Flectobacillaceae</taxon>
        <taxon>Flectobacillus</taxon>
    </lineage>
</organism>
<evidence type="ECO:0000256" key="1">
    <source>
        <dbReference type="SAM" id="SignalP"/>
    </source>
</evidence>
<name>A0ABT6Y409_9BACT</name>
<keyword evidence="1" id="KW-0732">Signal</keyword>